<evidence type="ECO:0000313" key="5">
    <source>
        <dbReference type="Proteomes" id="UP000184442"/>
    </source>
</evidence>
<keyword evidence="1" id="KW-0479">Metal-binding</keyword>
<dbReference type="PANTHER" id="PTHR22789:SF0">
    <property type="entry name" value="3-OXO-TETRONATE 4-PHOSPHATE DECARBOXYLASE-RELATED"/>
    <property type="match status" value="1"/>
</dbReference>
<dbReference type="Proteomes" id="UP000184442">
    <property type="component" value="Unassembled WGS sequence"/>
</dbReference>
<keyword evidence="2" id="KW-0456">Lyase</keyword>
<protein>
    <submittedName>
        <fullName evidence="4">L-fuculose-phosphate aldolase</fullName>
    </submittedName>
</protein>
<organism evidence="4 5">
    <name type="scientific">Lutispora thermophila DSM 19022</name>
    <dbReference type="NCBI Taxonomy" id="1122184"/>
    <lineage>
        <taxon>Bacteria</taxon>
        <taxon>Bacillati</taxon>
        <taxon>Bacillota</taxon>
        <taxon>Clostridia</taxon>
        <taxon>Lutisporales</taxon>
        <taxon>Lutisporaceae</taxon>
        <taxon>Lutispora</taxon>
    </lineage>
</organism>
<dbReference type="STRING" id="1122184.SAMN02745176_01724"/>
<accession>A0A1M6EVL7</accession>
<dbReference type="InterPro" id="IPR001303">
    <property type="entry name" value="Aldolase_II/adducin_N"/>
</dbReference>
<proteinExistence type="predicted"/>
<dbReference type="InterPro" id="IPR050197">
    <property type="entry name" value="Aldolase_class_II_sugar_metab"/>
</dbReference>
<dbReference type="GO" id="GO:0005829">
    <property type="term" value="C:cytosol"/>
    <property type="evidence" value="ECO:0007669"/>
    <property type="project" value="TreeGrafter"/>
</dbReference>
<dbReference type="GO" id="GO:0016832">
    <property type="term" value="F:aldehyde-lyase activity"/>
    <property type="evidence" value="ECO:0007669"/>
    <property type="project" value="TreeGrafter"/>
</dbReference>
<dbReference type="GO" id="GO:0019323">
    <property type="term" value="P:pentose catabolic process"/>
    <property type="evidence" value="ECO:0007669"/>
    <property type="project" value="TreeGrafter"/>
</dbReference>
<dbReference type="EMBL" id="FQZS01000010">
    <property type="protein sequence ID" value="SHI89458.1"/>
    <property type="molecule type" value="Genomic_DNA"/>
</dbReference>
<dbReference type="OrthoDB" id="9794581at2"/>
<dbReference type="RefSeq" id="WP_073025805.1">
    <property type="nucleotide sequence ID" value="NZ_FQZS01000010.1"/>
</dbReference>
<sequence>MNTFKAKELVLKAGLNLVEKELIAGTWGNVSCRIDDNKFAVTPSGRSYDILIPDDIVIVNISDGSYSGNIKPSSEKSIHAAIYKTFPDVNFVIHTHQEYASVISAAAIDIVELDELHPLLGSKVILAEYAPSGTEELKYNVIRALSESASKAIIMKNHGAMCLGKDYDEAFSVASELEKVCCDFIIKRYFNLSGKSILDTDEMINFSLSLNHKLKYNSNSSKNSDTFLLLKEEICNAVYNKYKELHYSSFINTPEIKGLCSHGIELKPVLDDFAQIAGIGAKITSFDFEEIISCLENSYVVFIHNTGALCFGRTEKEVAAVSMITQKASKAYICASLFGKVRSIEPAECIAMRHNYLYNYSKQDELNK</sequence>
<dbReference type="Gene3D" id="3.40.225.10">
    <property type="entry name" value="Class II aldolase/adducin N-terminal domain"/>
    <property type="match status" value="2"/>
</dbReference>
<evidence type="ECO:0000313" key="4">
    <source>
        <dbReference type="EMBL" id="SHI89458.1"/>
    </source>
</evidence>
<keyword evidence="5" id="KW-1185">Reference proteome</keyword>
<dbReference type="InterPro" id="IPR036409">
    <property type="entry name" value="Aldolase_II/adducin_N_sf"/>
</dbReference>
<dbReference type="SUPFAM" id="SSF53639">
    <property type="entry name" value="AraD/HMP-PK domain-like"/>
    <property type="match status" value="1"/>
</dbReference>
<evidence type="ECO:0000256" key="2">
    <source>
        <dbReference type="ARBA" id="ARBA00023239"/>
    </source>
</evidence>
<name>A0A1M6EVL7_9FIRM</name>
<dbReference type="Pfam" id="PF00596">
    <property type="entry name" value="Aldolase_II"/>
    <property type="match status" value="1"/>
</dbReference>
<dbReference type="SMART" id="SM01007">
    <property type="entry name" value="Aldolase_II"/>
    <property type="match status" value="1"/>
</dbReference>
<feature type="domain" description="Class II aldolase/adducin N-terminal" evidence="3">
    <location>
        <begin position="8"/>
        <end position="185"/>
    </location>
</feature>
<dbReference type="GO" id="GO:0046872">
    <property type="term" value="F:metal ion binding"/>
    <property type="evidence" value="ECO:0007669"/>
    <property type="project" value="UniProtKB-KW"/>
</dbReference>
<dbReference type="AlphaFoldDB" id="A0A1M6EVL7"/>
<evidence type="ECO:0000259" key="3">
    <source>
        <dbReference type="SMART" id="SM01007"/>
    </source>
</evidence>
<gene>
    <name evidence="4" type="ORF">SAMN02745176_01724</name>
</gene>
<evidence type="ECO:0000256" key="1">
    <source>
        <dbReference type="ARBA" id="ARBA00022723"/>
    </source>
</evidence>
<dbReference type="PANTHER" id="PTHR22789">
    <property type="entry name" value="FUCULOSE PHOSPHATE ALDOLASE"/>
    <property type="match status" value="1"/>
</dbReference>
<reference evidence="4 5" key="1">
    <citation type="submission" date="2016-11" db="EMBL/GenBank/DDBJ databases">
        <authorList>
            <person name="Jaros S."/>
            <person name="Januszkiewicz K."/>
            <person name="Wedrychowicz H."/>
        </authorList>
    </citation>
    <scope>NUCLEOTIDE SEQUENCE [LARGE SCALE GENOMIC DNA]</scope>
    <source>
        <strain evidence="4 5">DSM 19022</strain>
    </source>
</reference>